<dbReference type="SUPFAM" id="SSF48613">
    <property type="entry name" value="Heme oxygenase-like"/>
    <property type="match status" value="1"/>
</dbReference>
<dbReference type="GO" id="GO:0004392">
    <property type="term" value="F:heme oxygenase (decyclizing) activity"/>
    <property type="evidence" value="ECO:0007669"/>
    <property type="project" value="InterPro"/>
</dbReference>
<reference evidence="1" key="1">
    <citation type="journal article" date="2014" name="Int. J. Syst. Evol. Microbiol.">
        <title>Complete genome sequence of Corynebacterium casei LMG S-19264T (=DSM 44701T), isolated from a smear-ripened cheese.</title>
        <authorList>
            <consortium name="US DOE Joint Genome Institute (JGI-PGF)"/>
            <person name="Walter F."/>
            <person name="Albersmeier A."/>
            <person name="Kalinowski J."/>
            <person name="Ruckert C."/>
        </authorList>
    </citation>
    <scope>NUCLEOTIDE SEQUENCE</scope>
    <source>
        <strain evidence="1">KCTC 32296</strain>
    </source>
</reference>
<dbReference type="Proteomes" id="UP000662572">
    <property type="component" value="Unassembled WGS sequence"/>
</dbReference>
<protein>
    <submittedName>
        <fullName evidence="1">Heme oxygenase</fullName>
    </submittedName>
</protein>
<proteinExistence type="predicted"/>
<dbReference type="Pfam" id="PF01126">
    <property type="entry name" value="Heme_oxygenase"/>
    <property type="match status" value="1"/>
</dbReference>
<organism evidence="1 2">
    <name type="scientific">Asticcacaulis endophyticus</name>
    <dbReference type="NCBI Taxonomy" id="1395890"/>
    <lineage>
        <taxon>Bacteria</taxon>
        <taxon>Pseudomonadati</taxon>
        <taxon>Pseudomonadota</taxon>
        <taxon>Alphaproteobacteria</taxon>
        <taxon>Caulobacterales</taxon>
        <taxon>Caulobacteraceae</taxon>
        <taxon>Asticcacaulis</taxon>
    </lineage>
</organism>
<comment type="caution">
    <text evidence="1">The sequence shown here is derived from an EMBL/GenBank/DDBJ whole genome shotgun (WGS) entry which is preliminary data.</text>
</comment>
<reference evidence="1" key="2">
    <citation type="submission" date="2020-09" db="EMBL/GenBank/DDBJ databases">
        <authorList>
            <person name="Sun Q."/>
            <person name="Kim S."/>
        </authorList>
    </citation>
    <scope>NUCLEOTIDE SEQUENCE</scope>
    <source>
        <strain evidence="1">KCTC 32296</strain>
    </source>
</reference>
<sequence>MNQIPTHDSRAKRLKAMTTGTHDRLDKSVMAGDPFASRGNYAKFLKVQYLFHRDIAALYQAAELDSLLPDLAGRRRFEVVTQDLTDLGVVDIQGLEVSPARFVAGDAVDVPTALGWLYVAEGSSLGAAFLLKFAAKLDLNAEFGARHLAPADEGRGLHWRTFTAALDSVDLTPDEELRVVAGAEDAFVSVHDRVRRFLTVS</sequence>
<keyword evidence="2" id="KW-1185">Reference proteome</keyword>
<dbReference type="InterPro" id="IPR016053">
    <property type="entry name" value="Haem_Oase-like"/>
</dbReference>
<gene>
    <name evidence="1" type="primary">hemO</name>
    <name evidence="1" type="ORF">GCM10011273_21770</name>
</gene>
<accession>A0A918Q5L4</accession>
<dbReference type="InterPro" id="IPR016084">
    <property type="entry name" value="Haem_Oase-like_multi-hlx"/>
</dbReference>
<dbReference type="GO" id="GO:0006788">
    <property type="term" value="P:heme oxidation"/>
    <property type="evidence" value="ECO:0007669"/>
    <property type="project" value="InterPro"/>
</dbReference>
<dbReference type="Gene3D" id="1.20.910.10">
    <property type="entry name" value="Heme oxygenase-like"/>
    <property type="match status" value="1"/>
</dbReference>
<name>A0A918Q5L4_9CAUL</name>
<dbReference type="EMBL" id="BMZB01000002">
    <property type="protein sequence ID" value="GGZ34930.1"/>
    <property type="molecule type" value="Genomic_DNA"/>
</dbReference>
<evidence type="ECO:0000313" key="2">
    <source>
        <dbReference type="Proteomes" id="UP000662572"/>
    </source>
</evidence>
<dbReference type="RefSeq" id="WP_189486456.1">
    <property type="nucleotide sequence ID" value="NZ_BMZB01000002.1"/>
</dbReference>
<dbReference type="AlphaFoldDB" id="A0A918Q5L4"/>
<dbReference type="CDD" id="cd19166">
    <property type="entry name" value="HemeO-bac"/>
    <property type="match status" value="1"/>
</dbReference>
<evidence type="ECO:0000313" key="1">
    <source>
        <dbReference type="EMBL" id="GGZ34930.1"/>
    </source>
</evidence>